<dbReference type="RefSeq" id="WP_172113594.1">
    <property type="nucleotide sequence ID" value="NZ_JABFDN010000011.1"/>
</dbReference>
<feature type="transmembrane region" description="Helical" evidence="1">
    <location>
        <begin position="55"/>
        <end position="72"/>
    </location>
</feature>
<sequence length="128" mass="13914">MKQLISQVDRELMQDDLLIRVASGLCGGVVTLVGVLLLVGFAARGVDRFPGGWPLAMTIVILAFVFGVPLLLRSVTSRRTALGRFLVRHATLGALRQPDDFTLWIMLPAIALTVMLRRLGVSGEAETE</sequence>
<protein>
    <submittedName>
        <fullName evidence="2">Uncharacterized protein</fullName>
    </submittedName>
</protein>
<keyword evidence="1" id="KW-0812">Transmembrane</keyword>
<keyword evidence="1" id="KW-0472">Membrane</keyword>
<organism evidence="2 3">
    <name type="scientific">Bradyrhizobium aeschynomenes</name>
    <dbReference type="NCBI Taxonomy" id="2734909"/>
    <lineage>
        <taxon>Bacteria</taxon>
        <taxon>Pseudomonadati</taxon>
        <taxon>Pseudomonadota</taxon>
        <taxon>Alphaproteobacteria</taxon>
        <taxon>Hyphomicrobiales</taxon>
        <taxon>Nitrobacteraceae</taxon>
        <taxon>Bradyrhizobium</taxon>
    </lineage>
</organism>
<reference evidence="2" key="1">
    <citation type="submission" date="2020-05" db="EMBL/GenBank/DDBJ databases">
        <title>Nod-independent and nitrogen-fixing Bradyrhizobium aeschynomene sp. nov. isolated from nodules of Aeschynomene indica.</title>
        <authorList>
            <person name="Zhang Z."/>
        </authorList>
    </citation>
    <scope>NUCLEOTIDE SEQUENCE</scope>
    <source>
        <strain evidence="2">83012</strain>
    </source>
</reference>
<dbReference type="Proteomes" id="UP000886476">
    <property type="component" value="Unassembled WGS sequence"/>
</dbReference>
<proteinExistence type="predicted"/>
<evidence type="ECO:0000313" key="2">
    <source>
        <dbReference type="EMBL" id="NPU68529.1"/>
    </source>
</evidence>
<accession>A0ABX2CMD8</accession>
<keyword evidence="1" id="KW-1133">Transmembrane helix</keyword>
<evidence type="ECO:0000313" key="3">
    <source>
        <dbReference type="Proteomes" id="UP000886476"/>
    </source>
</evidence>
<keyword evidence="3" id="KW-1185">Reference proteome</keyword>
<gene>
    <name evidence="2" type="ORF">HL667_26255</name>
</gene>
<comment type="caution">
    <text evidence="2">The sequence shown here is derived from an EMBL/GenBank/DDBJ whole genome shotgun (WGS) entry which is preliminary data.</text>
</comment>
<dbReference type="EMBL" id="JABFDN010000011">
    <property type="protein sequence ID" value="NPU68529.1"/>
    <property type="molecule type" value="Genomic_DNA"/>
</dbReference>
<feature type="transmembrane region" description="Helical" evidence="1">
    <location>
        <begin position="21"/>
        <end position="43"/>
    </location>
</feature>
<evidence type="ECO:0000256" key="1">
    <source>
        <dbReference type="SAM" id="Phobius"/>
    </source>
</evidence>
<name>A0ABX2CMD8_9BRAD</name>